<evidence type="ECO:0000256" key="1">
    <source>
        <dbReference type="ARBA" id="ARBA00022722"/>
    </source>
</evidence>
<dbReference type="SUPFAM" id="SSF53098">
    <property type="entry name" value="Ribonuclease H-like"/>
    <property type="match status" value="1"/>
</dbReference>
<proteinExistence type="predicted"/>
<dbReference type="SMART" id="SM00474">
    <property type="entry name" value="35EXOc"/>
    <property type="match status" value="1"/>
</dbReference>
<dbReference type="GO" id="GO:0046872">
    <property type="term" value="F:metal ion binding"/>
    <property type="evidence" value="ECO:0007669"/>
    <property type="project" value="UniProtKB-KW"/>
</dbReference>
<dbReference type="CDD" id="cd06141">
    <property type="entry name" value="WRN_exo"/>
    <property type="match status" value="1"/>
</dbReference>
<evidence type="ECO:0000256" key="3">
    <source>
        <dbReference type="ARBA" id="ARBA00022801"/>
    </source>
</evidence>
<keyword evidence="3" id="KW-0378">Hydrolase</keyword>
<dbReference type="OrthoDB" id="9793333at2"/>
<gene>
    <name evidence="9" type="ORF">E5K04_08495</name>
</gene>
<organism evidence="9 10">
    <name type="scientific">Crenobacter intestini</name>
    <dbReference type="NCBI Taxonomy" id="2563443"/>
    <lineage>
        <taxon>Bacteria</taxon>
        <taxon>Pseudomonadati</taxon>
        <taxon>Pseudomonadota</taxon>
        <taxon>Betaproteobacteria</taxon>
        <taxon>Neisseriales</taxon>
        <taxon>Neisseriaceae</taxon>
        <taxon>Crenobacter</taxon>
    </lineage>
</organism>
<dbReference type="InterPro" id="IPR012337">
    <property type="entry name" value="RNaseH-like_sf"/>
</dbReference>
<dbReference type="GO" id="GO:0006139">
    <property type="term" value="P:nucleobase-containing compound metabolic process"/>
    <property type="evidence" value="ECO:0007669"/>
    <property type="project" value="InterPro"/>
</dbReference>
<protein>
    <recommendedName>
        <fullName evidence="6">3'-5' exonuclease</fullName>
    </recommendedName>
    <alternativeName>
        <fullName evidence="7">Werner Syndrome-like exonuclease</fullName>
    </alternativeName>
</protein>
<dbReference type="GO" id="GO:0008408">
    <property type="term" value="F:3'-5' exonuclease activity"/>
    <property type="evidence" value="ECO:0007669"/>
    <property type="project" value="InterPro"/>
</dbReference>
<evidence type="ECO:0000256" key="7">
    <source>
        <dbReference type="ARBA" id="ARBA00042761"/>
    </source>
</evidence>
<name>A0A4T0UVM9_9NEIS</name>
<keyword evidence="10" id="KW-1185">Reference proteome</keyword>
<keyword evidence="2" id="KW-0479">Metal-binding</keyword>
<keyword evidence="4" id="KW-0269">Exonuclease</keyword>
<keyword evidence="1" id="KW-0540">Nuclease</keyword>
<accession>A0A4T0UVM9</accession>
<dbReference type="AlphaFoldDB" id="A0A4T0UVM9"/>
<dbReference type="InterPro" id="IPR036397">
    <property type="entry name" value="RNaseH_sf"/>
</dbReference>
<dbReference type="Proteomes" id="UP000308891">
    <property type="component" value="Unassembled WGS sequence"/>
</dbReference>
<sequence length="342" mass="36593">MPERMPTTLPDKTAIAELPLFEGLARQAVTVVATEAEAEAAYRALAAQAEIGFDTESKPTFSRGEASTGPHLLQFCTREHAWLFQSCRPETLAPALALIEAESPAKVGFGLRGDLAQLARRFEVTARGIVDLGQVLRAYGFSQEVGAKTAIALLFGQRLAKSKQVGTSNWAATQLADRQVLYAANDAYAALCVKHRLADFEPPKAQAARKGQRPRSRVRDVHVDDVPVLAALSGLPEALLAAEVRAAQAARTPWVVAVREGAVVGFARAHAQEAGTTLTLVPANTQTALARQLVQALFTRLARQGCPEVQLGATSSAHAALYARLGLEALDNGRWRKVFTAA</sequence>
<dbReference type="GO" id="GO:0016747">
    <property type="term" value="F:acyltransferase activity, transferring groups other than amino-acyl groups"/>
    <property type="evidence" value="ECO:0007669"/>
    <property type="project" value="InterPro"/>
</dbReference>
<dbReference type="SUPFAM" id="SSF55729">
    <property type="entry name" value="Acyl-CoA N-acyltransferases (Nat)"/>
    <property type="match status" value="1"/>
</dbReference>
<evidence type="ECO:0000313" key="10">
    <source>
        <dbReference type="Proteomes" id="UP000308891"/>
    </source>
</evidence>
<evidence type="ECO:0000256" key="5">
    <source>
        <dbReference type="ARBA" id="ARBA00022842"/>
    </source>
</evidence>
<dbReference type="GO" id="GO:0003676">
    <property type="term" value="F:nucleic acid binding"/>
    <property type="evidence" value="ECO:0007669"/>
    <property type="project" value="InterPro"/>
</dbReference>
<evidence type="ECO:0000256" key="2">
    <source>
        <dbReference type="ARBA" id="ARBA00022723"/>
    </source>
</evidence>
<dbReference type="Gene3D" id="3.40.630.30">
    <property type="match status" value="1"/>
</dbReference>
<evidence type="ECO:0000256" key="6">
    <source>
        <dbReference type="ARBA" id="ARBA00040531"/>
    </source>
</evidence>
<evidence type="ECO:0000256" key="4">
    <source>
        <dbReference type="ARBA" id="ARBA00022839"/>
    </source>
</evidence>
<feature type="domain" description="N-acetyltransferase" evidence="8">
    <location>
        <begin position="216"/>
        <end position="342"/>
    </location>
</feature>
<dbReference type="Gene3D" id="3.30.420.10">
    <property type="entry name" value="Ribonuclease H-like superfamily/Ribonuclease H"/>
    <property type="match status" value="1"/>
</dbReference>
<comment type="caution">
    <text evidence="9">The sequence shown here is derived from an EMBL/GenBank/DDBJ whole genome shotgun (WGS) entry which is preliminary data.</text>
</comment>
<keyword evidence="5" id="KW-0460">Magnesium</keyword>
<dbReference type="PANTHER" id="PTHR13620:SF109">
    <property type="entry name" value="3'-5' EXONUCLEASE"/>
    <property type="match status" value="1"/>
</dbReference>
<reference evidence="9 10" key="1">
    <citation type="submission" date="2019-04" db="EMBL/GenBank/DDBJ databases">
        <title>Crenobacter sp. nov.</title>
        <authorList>
            <person name="Shi S."/>
        </authorList>
    </citation>
    <scope>NUCLEOTIDE SEQUENCE [LARGE SCALE GENOMIC DNA]</scope>
    <source>
        <strain evidence="9 10">GY 70310</strain>
    </source>
</reference>
<dbReference type="PANTHER" id="PTHR13620">
    <property type="entry name" value="3-5 EXONUCLEASE"/>
    <property type="match status" value="1"/>
</dbReference>
<dbReference type="EMBL" id="STGJ01000008">
    <property type="protein sequence ID" value="TIC83122.1"/>
    <property type="molecule type" value="Genomic_DNA"/>
</dbReference>
<evidence type="ECO:0000313" key="9">
    <source>
        <dbReference type="EMBL" id="TIC83122.1"/>
    </source>
</evidence>
<evidence type="ECO:0000259" key="8">
    <source>
        <dbReference type="PROSITE" id="PS51186"/>
    </source>
</evidence>
<dbReference type="InterPro" id="IPR016181">
    <property type="entry name" value="Acyl_CoA_acyltransferase"/>
</dbReference>
<dbReference type="PROSITE" id="PS51186">
    <property type="entry name" value="GNAT"/>
    <property type="match status" value="1"/>
</dbReference>
<dbReference type="InterPro" id="IPR000182">
    <property type="entry name" value="GNAT_dom"/>
</dbReference>
<dbReference type="InterPro" id="IPR051132">
    <property type="entry name" value="3-5_Exonuclease_domain"/>
</dbReference>
<dbReference type="Pfam" id="PF01612">
    <property type="entry name" value="DNA_pol_A_exo1"/>
    <property type="match status" value="1"/>
</dbReference>
<dbReference type="InterPro" id="IPR002562">
    <property type="entry name" value="3'-5'_exonuclease_dom"/>
</dbReference>